<evidence type="ECO:0000256" key="2">
    <source>
        <dbReference type="ARBA" id="ARBA00022803"/>
    </source>
</evidence>
<feature type="repeat" description="TPR" evidence="3">
    <location>
        <begin position="619"/>
        <end position="652"/>
    </location>
</feature>
<dbReference type="AlphaFoldDB" id="A0A9W4XB46"/>
<dbReference type="SUPFAM" id="SSF48452">
    <property type="entry name" value="TPR-like"/>
    <property type="match status" value="1"/>
</dbReference>
<protein>
    <submittedName>
        <fullName evidence="4">Uncharacterized protein</fullName>
    </submittedName>
</protein>
<keyword evidence="1" id="KW-0677">Repeat</keyword>
<dbReference type="InterPro" id="IPR011990">
    <property type="entry name" value="TPR-like_helical_dom_sf"/>
</dbReference>
<accession>A0A9W4XB46</accession>
<proteinExistence type="predicted"/>
<dbReference type="SMART" id="SM00028">
    <property type="entry name" value="TPR"/>
    <property type="match status" value="4"/>
</dbReference>
<evidence type="ECO:0000256" key="3">
    <source>
        <dbReference type="PROSITE-ProRule" id="PRU00339"/>
    </source>
</evidence>
<evidence type="ECO:0000313" key="5">
    <source>
        <dbReference type="Proteomes" id="UP001152885"/>
    </source>
</evidence>
<dbReference type="PROSITE" id="PS50005">
    <property type="entry name" value="TPR"/>
    <property type="match status" value="2"/>
</dbReference>
<dbReference type="PANTHER" id="PTHR16193">
    <property type="entry name" value="TETRATRICOPEPTIDE REPEAT PROTEIN 27"/>
    <property type="match status" value="1"/>
</dbReference>
<dbReference type="Gene3D" id="1.25.40.10">
    <property type="entry name" value="Tetratricopeptide repeat domain"/>
    <property type="match status" value="1"/>
</dbReference>
<dbReference type="InterPro" id="IPR044244">
    <property type="entry name" value="TTC27/Emw1"/>
</dbReference>
<evidence type="ECO:0000256" key="1">
    <source>
        <dbReference type="ARBA" id="ARBA00022737"/>
    </source>
</evidence>
<name>A0A9W4XB46_9ASCO</name>
<organism evidence="4 5">
    <name type="scientific">Candida verbasci</name>
    <dbReference type="NCBI Taxonomy" id="1227364"/>
    <lineage>
        <taxon>Eukaryota</taxon>
        <taxon>Fungi</taxon>
        <taxon>Dikarya</taxon>
        <taxon>Ascomycota</taxon>
        <taxon>Saccharomycotina</taxon>
        <taxon>Pichiomycetes</taxon>
        <taxon>Debaryomycetaceae</taxon>
        <taxon>Candida/Lodderomyces clade</taxon>
        <taxon>Candida</taxon>
    </lineage>
</organism>
<dbReference type="InterPro" id="IPR019734">
    <property type="entry name" value="TPR_rpt"/>
</dbReference>
<reference evidence="4" key="1">
    <citation type="submission" date="2022-12" db="EMBL/GenBank/DDBJ databases">
        <authorList>
            <person name="Brejova B."/>
        </authorList>
    </citation>
    <scope>NUCLEOTIDE SEQUENCE</scope>
</reference>
<comment type="caution">
    <text evidence="4">The sequence shown here is derived from an EMBL/GenBank/DDBJ whole genome shotgun (WGS) entry which is preliminary data.</text>
</comment>
<evidence type="ECO:0000313" key="4">
    <source>
        <dbReference type="EMBL" id="CAI5759074.1"/>
    </source>
</evidence>
<dbReference type="EMBL" id="CANTUO010000003">
    <property type="protein sequence ID" value="CAI5759074.1"/>
    <property type="molecule type" value="Genomic_DNA"/>
</dbReference>
<dbReference type="Pfam" id="PF13181">
    <property type="entry name" value="TPR_8"/>
    <property type="match status" value="1"/>
</dbReference>
<dbReference type="OrthoDB" id="1936594at2759"/>
<feature type="repeat" description="TPR" evidence="3">
    <location>
        <begin position="585"/>
        <end position="618"/>
    </location>
</feature>
<keyword evidence="5" id="KW-1185">Reference proteome</keyword>
<dbReference type="PANTHER" id="PTHR16193:SF0">
    <property type="entry name" value="TETRATRICOPEPTIDE REPEAT PROTEIN 27"/>
    <property type="match status" value="1"/>
</dbReference>
<keyword evidence="2 3" id="KW-0802">TPR repeat</keyword>
<dbReference type="Proteomes" id="UP001152885">
    <property type="component" value="Unassembled WGS sequence"/>
</dbReference>
<sequence length="883" mass="101321">MQQLIDLLLLIPPEQFLSSNDPIHRFIHGILKGKSNDLLEISDFKEIHSLPPLQQILRKYPEQPLYEVLTEYTDEFVKVLERFSKDVQLWTSVTAVCFFQSFIQSNFTGPSSFPAKKLWFPKVSDEKKLQYDCIDILNVEGQSAYDLMHDPLYLIMAELFMEKVLNVPSITSNHEELLSLYEKLEIDTPIKAFTSWWLVRTLQTHLSIVSEPPGIISSICGILMSPKLIELFDDKLLSIEFYLELARIHIHSNNEHLAIKPLIKATKLSGLQVLLSGAKAKRTKFQQFFTSNLIVLAKSAGKTLFEDDIESSLESLQLNDDVLLEKPQFESLEDLEIEIEQDSKRIRMDSFLTEDDKLLPLALKQDDIPNDLKELDPNNQPTLNNVDNLSILLRLAVLKQTSPTNDPLVDEELMALVSRIVYSGSNINWSIFSRSLWERSLLETGKTKTVERGILQMTALIEEIGINITSRVTPQVEDSTNALSSRLRFIHQLPLLPQWVMDAKLAEKYMSLGVIKSALEIYQRLGLDCEAALCYAAVDQETEAEKILTKRIENYPKDARAISILGDLKQDPQLWEKAWEIGKYAKAKSSLSKYYYNQKNLQLAIKNMFESLSINPLNYENWFFYGCCGLENGQFELASEAFSRCISLDDTNSYAWSNLASALLKLNKDKPAFNALKKAIRCGSESKSWRIYENYMNVAVKLHEWNGVLFAFKELLKIKKDEGDKAIDIPVLEKLVEILVSEQYSENLTYFQKSTIDLVCNILPTVITSSARCWRIVARVELWRMKPWNSLECHEKAYRTMIHLSEVETNESVWNEVVDACCDLVSAFESLGELPGKYGADDLVCKDWKYKARTTIRSLMSKGKDMWEDSEGWERLKELKESF</sequence>
<gene>
    <name evidence="4" type="ORF">CANVERA_P3583</name>
</gene>